<keyword evidence="4 6" id="KW-1133">Transmembrane helix</keyword>
<feature type="transmembrane region" description="Helical" evidence="6">
    <location>
        <begin position="146"/>
        <end position="170"/>
    </location>
</feature>
<feature type="transmembrane region" description="Helical" evidence="6">
    <location>
        <begin position="47"/>
        <end position="68"/>
    </location>
</feature>
<evidence type="ECO:0000256" key="6">
    <source>
        <dbReference type="SAM" id="Phobius"/>
    </source>
</evidence>
<dbReference type="InterPro" id="IPR051461">
    <property type="entry name" value="UPF0750_membrane"/>
</dbReference>
<dbReference type="Pfam" id="PF02588">
    <property type="entry name" value="YitT_membrane"/>
    <property type="match status" value="1"/>
</dbReference>
<sequence>MKSKSFFKSYFTVYLGCFLQAFAVNVILKPNNLTVGGFTGLSLALGSIVGVRFSIIYYILCLTTLIMAFRFLGREAGLKIIILSLTYPLILLVFDFLNFFTILLDDKLLACICYGVCAGIGMGLVLREGFSQGSSDTIARIVKKLLLPHMSLGNVLLGIDILVLLISGAVFGMEAVLYALVMQVVYAKVVDSILLWSGDPLVKVTVITSKTDEVKVYIKEVLQRGVSIGNNTDDFNSLQLKLISICSAKEAHAIKEHVARLDNEAFINMVPVTSVWGKGSGFQPLNQTKNNIK</sequence>
<feature type="transmembrane region" description="Helical" evidence="6">
    <location>
        <begin position="80"/>
        <end position="101"/>
    </location>
</feature>
<dbReference type="AlphaFoldDB" id="A0A9W6GMR5"/>
<keyword evidence="3 6" id="KW-0812">Transmembrane</keyword>
<proteinExistence type="predicted"/>
<feature type="transmembrane region" description="Helical" evidence="6">
    <location>
        <begin position="107"/>
        <end position="126"/>
    </location>
</feature>
<gene>
    <name evidence="7" type="ORF">PM10SUCC1_34520</name>
</gene>
<evidence type="ECO:0000256" key="2">
    <source>
        <dbReference type="ARBA" id="ARBA00022475"/>
    </source>
</evidence>
<name>A0A9W6GMR5_9FUSO</name>
<evidence type="ECO:0000313" key="8">
    <source>
        <dbReference type="Proteomes" id="UP001144471"/>
    </source>
</evidence>
<dbReference type="Proteomes" id="UP001144471">
    <property type="component" value="Unassembled WGS sequence"/>
</dbReference>
<dbReference type="EMBL" id="BSDY01000029">
    <property type="protein sequence ID" value="GLI57938.1"/>
    <property type="molecule type" value="Genomic_DNA"/>
</dbReference>
<comment type="subcellular location">
    <subcellularLocation>
        <location evidence="1">Cell membrane</location>
        <topology evidence="1">Multi-pass membrane protein</topology>
    </subcellularLocation>
</comment>
<evidence type="ECO:0000313" key="7">
    <source>
        <dbReference type="EMBL" id="GLI57938.1"/>
    </source>
</evidence>
<keyword evidence="5 6" id="KW-0472">Membrane</keyword>
<reference evidence="7" key="1">
    <citation type="submission" date="2022-12" db="EMBL/GenBank/DDBJ databases">
        <title>Reference genome sequencing for broad-spectrum identification of bacterial and archaeal isolates by mass spectrometry.</title>
        <authorList>
            <person name="Sekiguchi Y."/>
            <person name="Tourlousse D.M."/>
        </authorList>
    </citation>
    <scope>NUCLEOTIDE SEQUENCE</scope>
    <source>
        <strain evidence="7">10succ1</strain>
    </source>
</reference>
<evidence type="ECO:0000256" key="3">
    <source>
        <dbReference type="ARBA" id="ARBA00022692"/>
    </source>
</evidence>
<keyword evidence="2" id="KW-1003">Cell membrane</keyword>
<dbReference type="PANTHER" id="PTHR33545">
    <property type="entry name" value="UPF0750 MEMBRANE PROTEIN YITT-RELATED"/>
    <property type="match status" value="1"/>
</dbReference>
<dbReference type="PANTHER" id="PTHR33545:SF5">
    <property type="entry name" value="UPF0750 MEMBRANE PROTEIN YITT"/>
    <property type="match status" value="1"/>
</dbReference>
<dbReference type="PIRSF" id="PIRSF006483">
    <property type="entry name" value="Membrane_protein_YitT"/>
    <property type="match status" value="1"/>
</dbReference>
<evidence type="ECO:0000256" key="4">
    <source>
        <dbReference type="ARBA" id="ARBA00022989"/>
    </source>
</evidence>
<dbReference type="RefSeq" id="WP_281837614.1">
    <property type="nucleotide sequence ID" value="NZ_BSDY01000029.1"/>
</dbReference>
<comment type="caution">
    <text evidence="7">The sequence shown here is derived from an EMBL/GenBank/DDBJ whole genome shotgun (WGS) entry which is preliminary data.</text>
</comment>
<dbReference type="InterPro" id="IPR015867">
    <property type="entry name" value="N-reg_PII/ATP_PRibTrfase_C"/>
</dbReference>
<evidence type="ECO:0000256" key="5">
    <source>
        <dbReference type="ARBA" id="ARBA00023136"/>
    </source>
</evidence>
<dbReference type="GO" id="GO:0005886">
    <property type="term" value="C:plasma membrane"/>
    <property type="evidence" value="ECO:0007669"/>
    <property type="project" value="UniProtKB-SubCell"/>
</dbReference>
<dbReference type="InterPro" id="IPR003740">
    <property type="entry name" value="YitT"/>
</dbReference>
<accession>A0A9W6GMR5</accession>
<evidence type="ECO:0000256" key="1">
    <source>
        <dbReference type="ARBA" id="ARBA00004651"/>
    </source>
</evidence>
<dbReference type="Gene3D" id="3.30.70.120">
    <property type="match status" value="1"/>
</dbReference>
<protein>
    <submittedName>
        <fullName evidence="7">Membrane protein</fullName>
    </submittedName>
</protein>
<organism evidence="7 8">
    <name type="scientific">Propionigenium maris DSM 9537</name>
    <dbReference type="NCBI Taxonomy" id="1123000"/>
    <lineage>
        <taxon>Bacteria</taxon>
        <taxon>Fusobacteriati</taxon>
        <taxon>Fusobacteriota</taxon>
        <taxon>Fusobacteriia</taxon>
        <taxon>Fusobacteriales</taxon>
        <taxon>Fusobacteriaceae</taxon>
        <taxon>Propionigenium</taxon>
    </lineage>
</organism>
<keyword evidence="8" id="KW-1185">Reference proteome</keyword>